<dbReference type="InterPro" id="IPR023997">
    <property type="entry name" value="TonB-dep_OMP_SusC/RagA_CS"/>
</dbReference>
<evidence type="ECO:0000256" key="5">
    <source>
        <dbReference type="ARBA" id="ARBA00023136"/>
    </source>
</evidence>
<dbReference type="Pfam" id="PF13715">
    <property type="entry name" value="CarbopepD_reg_2"/>
    <property type="match status" value="1"/>
</dbReference>
<dbReference type="InterPro" id="IPR008969">
    <property type="entry name" value="CarboxyPept-like_regulatory"/>
</dbReference>
<dbReference type="Gene3D" id="2.40.170.20">
    <property type="entry name" value="TonB-dependent receptor, beta-barrel domain"/>
    <property type="match status" value="1"/>
</dbReference>
<reference evidence="10 11" key="1">
    <citation type="submission" date="2016-10" db="EMBL/GenBank/DDBJ databases">
        <authorList>
            <person name="de Groot N.N."/>
        </authorList>
    </citation>
    <scope>NUCLEOTIDE SEQUENCE [LARGE SCALE GENOMIC DNA]</scope>
    <source>
        <strain evidence="10 11">DSM 23048</strain>
    </source>
</reference>
<organism evidence="10 11">
    <name type="scientific">Myroides marinus</name>
    <dbReference type="NCBI Taxonomy" id="703342"/>
    <lineage>
        <taxon>Bacteria</taxon>
        <taxon>Pseudomonadati</taxon>
        <taxon>Bacteroidota</taxon>
        <taxon>Flavobacteriia</taxon>
        <taxon>Flavobacteriales</taxon>
        <taxon>Flavobacteriaceae</taxon>
        <taxon>Myroides</taxon>
    </lineage>
</organism>
<evidence type="ECO:0000259" key="9">
    <source>
        <dbReference type="Pfam" id="PF07715"/>
    </source>
</evidence>
<dbReference type="AlphaFoldDB" id="A0A1H6QZS7"/>
<evidence type="ECO:0000313" key="11">
    <source>
        <dbReference type="Proteomes" id="UP000183077"/>
    </source>
</evidence>
<name>A0A1H6QZS7_9FLAO</name>
<keyword evidence="3 7" id="KW-1134">Transmembrane beta strand</keyword>
<evidence type="ECO:0000256" key="6">
    <source>
        <dbReference type="ARBA" id="ARBA00023237"/>
    </source>
</evidence>
<evidence type="ECO:0000256" key="4">
    <source>
        <dbReference type="ARBA" id="ARBA00022692"/>
    </source>
</evidence>
<keyword evidence="5 7" id="KW-0472">Membrane</keyword>
<feature type="signal peptide" evidence="8">
    <location>
        <begin position="1"/>
        <end position="22"/>
    </location>
</feature>
<evidence type="ECO:0000256" key="3">
    <source>
        <dbReference type="ARBA" id="ARBA00022452"/>
    </source>
</evidence>
<dbReference type="InterPro" id="IPR023996">
    <property type="entry name" value="TonB-dep_OMP_SusC/RagA"/>
</dbReference>
<feature type="domain" description="TonB-dependent receptor plug" evidence="9">
    <location>
        <begin position="116"/>
        <end position="235"/>
    </location>
</feature>
<dbReference type="SUPFAM" id="SSF56935">
    <property type="entry name" value="Porins"/>
    <property type="match status" value="1"/>
</dbReference>
<dbReference type="Pfam" id="PF07715">
    <property type="entry name" value="Plug"/>
    <property type="match status" value="1"/>
</dbReference>
<accession>A0A1H6QZS7</accession>
<dbReference type="InterPro" id="IPR036942">
    <property type="entry name" value="Beta-barrel_TonB_sf"/>
</dbReference>
<proteinExistence type="inferred from homology"/>
<feature type="chain" id="PRO_5010198253" evidence="8">
    <location>
        <begin position="23"/>
        <end position="1015"/>
    </location>
</feature>
<evidence type="ECO:0000256" key="1">
    <source>
        <dbReference type="ARBA" id="ARBA00004571"/>
    </source>
</evidence>
<dbReference type="PROSITE" id="PS52016">
    <property type="entry name" value="TONB_DEPENDENT_REC_3"/>
    <property type="match status" value="1"/>
</dbReference>
<dbReference type="InterPro" id="IPR037066">
    <property type="entry name" value="Plug_dom_sf"/>
</dbReference>
<keyword evidence="8" id="KW-0732">Signal</keyword>
<evidence type="ECO:0000256" key="8">
    <source>
        <dbReference type="SAM" id="SignalP"/>
    </source>
</evidence>
<dbReference type="GeneID" id="82255390"/>
<dbReference type="EMBL" id="FNYS01000001">
    <property type="protein sequence ID" value="SEI49278.1"/>
    <property type="molecule type" value="Genomic_DNA"/>
</dbReference>
<dbReference type="SUPFAM" id="SSF49464">
    <property type="entry name" value="Carboxypeptidase regulatory domain-like"/>
    <property type="match status" value="1"/>
</dbReference>
<evidence type="ECO:0000313" key="10">
    <source>
        <dbReference type="EMBL" id="SEI49278.1"/>
    </source>
</evidence>
<dbReference type="InterPro" id="IPR012910">
    <property type="entry name" value="Plug_dom"/>
</dbReference>
<keyword evidence="6 7" id="KW-0998">Cell outer membrane</keyword>
<sequence>MKLNYKWIVAAGIMLLSQNISAQQKALKGVVTEGGVPLPGVTVAIQGSNEGTQTNLDGSYSLNVKPGDVLVFSFIGMKDVTYKVGDAMVYNPSLSVEGSQLGEVVVLAYGQSKARNEITGNVVTVQGDVIGKTPTVSVDQALQGRVAGLQMATTSGSPGATQNIRIRGRNSLSANNEPLFVVDGIPLTSGNISGNDVGTSLSSISGINSEDIETMTVLKDAAATAAYGARGGNGVIVITTKKGKRGEPSYSLKTSIGFQNFARKGPKFLTGEQKKELWLEANFNDYGAEDGFTMDNAWEWYIGPKGYGPNNILSKWVANGSQNYDWRNAVLNKDAITSTVSLGVNGGDEKGTYYANFAHEKFDGVVIGTDFRKVSGAFNMTRKLNDRLDVKIGANVSNILQNGINEAGAYFSNPNLSGMFISPWAPIYNEDGSYNLDIPANLHNPLHVTANNISRNDVIRVMSSNTLGYKVLDNLRFESTIGLDYLLANYKVYRNPDHGDGEAYGGNASETDRKRFNYVWQNSLNYKFYIGDDHKFDTRVLMEYQKNKANNLMGSGEVLPPGMISVGASAANYQASAGYTDWANLGFLGLLNYNYNDRYLVDLTLRREGSSRFSENKRWGTFFAVGGAWNISSEAFMEDVKFINLLRLRGSVGTTGNSEIASNTYAQLLSPGSYNQESAMISTQFGGLLGWEKQTKTDIGIEFGMFDNRLTGSFTYFISKSKDLLYARPLSRTSGFSSQWTNLGDLKNSGIEIELNYDVIRSEDFNWSIGGNLGTVKNEMVTMPIVDGKPLEVLGSFKGTAEGKILEEWRLKEYAGVDPQTGLAQWYMADGTKTSNYNAAETRYLNKSALPKLTGGITTHIDYKGFYLDALFSFAAGYSVYDYWSSYTNSINNRSLYNYNGTTELLERWQKPGDITDVPMVSTGGGATYTSPSTRWLYDGDHIRLKQITLGYNLRPKVAKSLGLDAVNLSVSARNPLTWVKDSRLKWDPEVDATGYIEMATPPLKSFVFTLNVKF</sequence>
<dbReference type="NCBIfam" id="TIGR04056">
    <property type="entry name" value="OMP_RagA_SusC"/>
    <property type="match status" value="1"/>
</dbReference>
<protein>
    <submittedName>
        <fullName evidence="10">TonB-linked outer membrane protein, SusC/RagA family</fullName>
    </submittedName>
</protein>
<dbReference type="RefSeq" id="WP_074744129.1">
    <property type="nucleotide sequence ID" value="NZ_FNYS01000001.1"/>
</dbReference>
<comment type="similarity">
    <text evidence="7">Belongs to the TonB-dependent receptor family.</text>
</comment>
<dbReference type="Proteomes" id="UP000183077">
    <property type="component" value="Unassembled WGS sequence"/>
</dbReference>
<dbReference type="GO" id="GO:0009279">
    <property type="term" value="C:cell outer membrane"/>
    <property type="evidence" value="ECO:0007669"/>
    <property type="project" value="UniProtKB-SubCell"/>
</dbReference>
<dbReference type="NCBIfam" id="TIGR04057">
    <property type="entry name" value="SusC_RagA_signa"/>
    <property type="match status" value="1"/>
</dbReference>
<dbReference type="Gene3D" id="2.60.40.1120">
    <property type="entry name" value="Carboxypeptidase-like, regulatory domain"/>
    <property type="match status" value="1"/>
</dbReference>
<comment type="subcellular location">
    <subcellularLocation>
        <location evidence="1 7">Cell outer membrane</location>
        <topology evidence="1 7">Multi-pass membrane protein</topology>
    </subcellularLocation>
</comment>
<dbReference type="Gene3D" id="2.170.130.10">
    <property type="entry name" value="TonB-dependent receptor, plug domain"/>
    <property type="match status" value="1"/>
</dbReference>
<evidence type="ECO:0000256" key="2">
    <source>
        <dbReference type="ARBA" id="ARBA00022448"/>
    </source>
</evidence>
<gene>
    <name evidence="10" type="ORF">SAMN04488018_101155</name>
</gene>
<keyword evidence="4 7" id="KW-0812">Transmembrane</keyword>
<dbReference type="InterPro" id="IPR039426">
    <property type="entry name" value="TonB-dep_rcpt-like"/>
</dbReference>
<keyword evidence="2 7" id="KW-0813">Transport</keyword>
<evidence type="ECO:0000256" key="7">
    <source>
        <dbReference type="PROSITE-ProRule" id="PRU01360"/>
    </source>
</evidence>